<feature type="signal peptide" evidence="6">
    <location>
        <begin position="1"/>
        <end position="25"/>
    </location>
</feature>
<keyword evidence="3" id="KW-1015">Disulfide bond</keyword>
<dbReference type="AlphaFoldDB" id="A0A9D4V8C9"/>
<feature type="domain" description="Bifunctional inhibitor/plant lipid transfer protein/seed storage helical" evidence="7">
    <location>
        <begin position="23"/>
        <end position="109"/>
    </location>
</feature>
<dbReference type="CDD" id="cd00010">
    <property type="entry name" value="AAI_LTSS"/>
    <property type="match status" value="1"/>
</dbReference>
<dbReference type="Proteomes" id="UP000886520">
    <property type="component" value="Chromosome 2"/>
</dbReference>
<keyword evidence="4" id="KW-0325">Glycoprotein</keyword>
<organism evidence="8 9">
    <name type="scientific">Adiantum capillus-veneris</name>
    <name type="common">Maidenhair fern</name>
    <dbReference type="NCBI Taxonomy" id="13818"/>
    <lineage>
        <taxon>Eukaryota</taxon>
        <taxon>Viridiplantae</taxon>
        <taxon>Streptophyta</taxon>
        <taxon>Embryophyta</taxon>
        <taxon>Tracheophyta</taxon>
        <taxon>Polypodiopsida</taxon>
        <taxon>Polypodiidae</taxon>
        <taxon>Polypodiales</taxon>
        <taxon>Pteridineae</taxon>
        <taxon>Pteridaceae</taxon>
        <taxon>Vittarioideae</taxon>
        <taxon>Adiantum</taxon>
    </lineage>
</organism>
<evidence type="ECO:0000256" key="1">
    <source>
        <dbReference type="ARBA" id="ARBA00009748"/>
    </source>
</evidence>
<evidence type="ECO:0000256" key="5">
    <source>
        <dbReference type="SAM" id="MobiDB-lite"/>
    </source>
</evidence>
<evidence type="ECO:0000256" key="4">
    <source>
        <dbReference type="ARBA" id="ARBA00023180"/>
    </source>
</evidence>
<evidence type="ECO:0000256" key="2">
    <source>
        <dbReference type="ARBA" id="ARBA00022729"/>
    </source>
</evidence>
<evidence type="ECO:0000313" key="9">
    <source>
        <dbReference type="Proteomes" id="UP000886520"/>
    </source>
</evidence>
<proteinExistence type="inferred from homology"/>
<dbReference type="Gene3D" id="1.10.110.10">
    <property type="entry name" value="Plant lipid-transfer and hydrophobic proteins"/>
    <property type="match status" value="1"/>
</dbReference>
<evidence type="ECO:0000259" key="7">
    <source>
        <dbReference type="Pfam" id="PF14368"/>
    </source>
</evidence>
<sequence>MAAARGPGWITWWVVASIVIVLACGGGQTAKGQDCASVLAPLQPCLPYLQDGGPDPASSPAECCTPLSSLLSSQPDCLCTTLTAAAQTLNLTRARALVLACKATVPASVTTCFQGTAPLASAPTTSPTASMSTTPPASAPATSPTTSMSEGPSSSSPSSPTNQGSETGDGNFLASTNLFLSITTTLICMYAISTWHIAH</sequence>
<comment type="caution">
    <text evidence="8">The sequence shown here is derived from an EMBL/GenBank/DDBJ whole genome shotgun (WGS) entry which is preliminary data.</text>
</comment>
<feature type="compositionally biased region" description="Low complexity" evidence="5">
    <location>
        <begin position="121"/>
        <end position="161"/>
    </location>
</feature>
<dbReference type="EMBL" id="JABFUD020000003">
    <property type="protein sequence ID" value="KAI5081750.1"/>
    <property type="molecule type" value="Genomic_DNA"/>
</dbReference>
<reference evidence="8" key="1">
    <citation type="submission" date="2021-01" db="EMBL/GenBank/DDBJ databases">
        <title>Adiantum capillus-veneris genome.</title>
        <authorList>
            <person name="Fang Y."/>
            <person name="Liao Q."/>
        </authorList>
    </citation>
    <scope>NUCLEOTIDE SEQUENCE</scope>
    <source>
        <strain evidence="8">H3</strain>
        <tissue evidence="8">Leaf</tissue>
    </source>
</reference>
<feature type="region of interest" description="Disordered" evidence="5">
    <location>
        <begin position="121"/>
        <end position="168"/>
    </location>
</feature>
<dbReference type="Pfam" id="PF14368">
    <property type="entry name" value="LTP_2"/>
    <property type="match status" value="1"/>
</dbReference>
<feature type="chain" id="PRO_5039007423" description="Bifunctional inhibitor/plant lipid transfer protein/seed storage helical domain-containing protein" evidence="6">
    <location>
        <begin position="26"/>
        <end position="199"/>
    </location>
</feature>
<dbReference type="InterPro" id="IPR043325">
    <property type="entry name" value="LTSS"/>
</dbReference>
<evidence type="ECO:0000313" key="8">
    <source>
        <dbReference type="EMBL" id="KAI5081750.1"/>
    </source>
</evidence>
<accession>A0A9D4V8C9</accession>
<comment type="similarity">
    <text evidence="1">Belongs to the plant LTP family.</text>
</comment>
<dbReference type="PROSITE" id="PS51257">
    <property type="entry name" value="PROKAR_LIPOPROTEIN"/>
    <property type="match status" value="1"/>
</dbReference>
<name>A0A9D4V8C9_ADICA</name>
<protein>
    <recommendedName>
        <fullName evidence="7">Bifunctional inhibitor/plant lipid transfer protein/seed storage helical domain-containing protein</fullName>
    </recommendedName>
</protein>
<dbReference type="InterPro" id="IPR036312">
    <property type="entry name" value="Bifun_inhib/LTP/seed_sf"/>
</dbReference>
<dbReference type="InterPro" id="IPR016140">
    <property type="entry name" value="Bifunc_inhib/LTP/seed_store"/>
</dbReference>
<evidence type="ECO:0000256" key="6">
    <source>
        <dbReference type="SAM" id="SignalP"/>
    </source>
</evidence>
<keyword evidence="2 6" id="KW-0732">Signal</keyword>
<keyword evidence="9" id="KW-1185">Reference proteome</keyword>
<dbReference type="PANTHER" id="PTHR33044">
    <property type="entry name" value="BIFUNCTIONAL INHIBITOR/LIPID-TRANSFER PROTEIN/SEED STORAGE 2S ALBUMIN SUPERFAMILY PROTEIN-RELATED"/>
    <property type="match status" value="1"/>
</dbReference>
<gene>
    <name evidence="8" type="ORF">GOP47_0001493</name>
</gene>
<dbReference type="SUPFAM" id="SSF47699">
    <property type="entry name" value="Bifunctional inhibitor/lipid-transfer protein/seed storage 2S albumin"/>
    <property type="match status" value="1"/>
</dbReference>
<evidence type="ECO:0000256" key="3">
    <source>
        <dbReference type="ARBA" id="ARBA00023157"/>
    </source>
</evidence>